<gene>
    <name evidence="2" type="ORF">SAMN04489732_110263</name>
</gene>
<protein>
    <submittedName>
        <fullName evidence="2">Uncharacterized protein</fullName>
    </submittedName>
</protein>
<proteinExistence type="predicted"/>
<keyword evidence="3" id="KW-1185">Reference proteome</keyword>
<sequence length="53" mass="5913">MGADWESILDADDLAEAWDRAATDVLYQDHPRAAPGQFADPGDEEPFIPDRRV</sequence>
<dbReference type="Proteomes" id="UP000198582">
    <property type="component" value="Unassembled WGS sequence"/>
</dbReference>
<accession>A0A1H8Y328</accession>
<organism evidence="2 3">
    <name type="scientific">Amycolatopsis saalfeldensis</name>
    <dbReference type="NCBI Taxonomy" id="394193"/>
    <lineage>
        <taxon>Bacteria</taxon>
        <taxon>Bacillati</taxon>
        <taxon>Actinomycetota</taxon>
        <taxon>Actinomycetes</taxon>
        <taxon>Pseudonocardiales</taxon>
        <taxon>Pseudonocardiaceae</taxon>
        <taxon>Amycolatopsis</taxon>
    </lineage>
</organism>
<dbReference type="AlphaFoldDB" id="A0A1H8Y328"/>
<feature type="region of interest" description="Disordered" evidence="1">
    <location>
        <begin position="30"/>
        <end position="53"/>
    </location>
</feature>
<dbReference type="EMBL" id="FOEF01000010">
    <property type="protein sequence ID" value="SEP46472.1"/>
    <property type="molecule type" value="Genomic_DNA"/>
</dbReference>
<dbReference type="RefSeq" id="WP_177231511.1">
    <property type="nucleotide sequence ID" value="NZ_FOEF01000010.1"/>
</dbReference>
<reference evidence="2 3" key="1">
    <citation type="submission" date="2016-10" db="EMBL/GenBank/DDBJ databases">
        <authorList>
            <person name="de Groot N.N."/>
        </authorList>
    </citation>
    <scope>NUCLEOTIDE SEQUENCE [LARGE SCALE GENOMIC DNA]</scope>
    <source>
        <strain evidence="2 3">DSM 44993</strain>
    </source>
</reference>
<evidence type="ECO:0000313" key="2">
    <source>
        <dbReference type="EMBL" id="SEP46472.1"/>
    </source>
</evidence>
<name>A0A1H8Y328_9PSEU</name>
<evidence type="ECO:0000256" key="1">
    <source>
        <dbReference type="SAM" id="MobiDB-lite"/>
    </source>
</evidence>
<evidence type="ECO:0000313" key="3">
    <source>
        <dbReference type="Proteomes" id="UP000198582"/>
    </source>
</evidence>